<evidence type="ECO:0000256" key="2">
    <source>
        <dbReference type="SAM" id="SignalP"/>
    </source>
</evidence>
<accession>A7SCV0</accession>
<keyword evidence="2" id="KW-0732">Signal</keyword>
<dbReference type="EMBL" id="DS469625">
    <property type="protein sequence ID" value="EDO38464.1"/>
    <property type="molecule type" value="Genomic_DNA"/>
</dbReference>
<dbReference type="SMART" id="SM00664">
    <property type="entry name" value="DoH"/>
    <property type="match status" value="1"/>
</dbReference>
<feature type="transmembrane region" description="Helical" evidence="1">
    <location>
        <begin position="223"/>
        <end position="246"/>
    </location>
</feature>
<keyword evidence="1" id="KW-0472">Membrane</keyword>
<evidence type="ECO:0000313" key="4">
    <source>
        <dbReference type="EMBL" id="EDO38464.1"/>
    </source>
</evidence>
<keyword evidence="5" id="KW-1185">Reference proteome</keyword>
<dbReference type="InterPro" id="IPR005018">
    <property type="entry name" value="DOMON_domain"/>
</dbReference>
<keyword evidence="1" id="KW-1133">Transmembrane helix</keyword>
<protein>
    <recommendedName>
        <fullName evidence="3">DOMON domain-containing protein</fullName>
    </recommendedName>
</protein>
<organism evidence="4 5">
    <name type="scientific">Nematostella vectensis</name>
    <name type="common">Starlet sea anemone</name>
    <dbReference type="NCBI Taxonomy" id="45351"/>
    <lineage>
        <taxon>Eukaryota</taxon>
        <taxon>Metazoa</taxon>
        <taxon>Cnidaria</taxon>
        <taxon>Anthozoa</taxon>
        <taxon>Hexacorallia</taxon>
        <taxon>Actiniaria</taxon>
        <taxon>Edwardsiidae</taxon>
        <taxon>Nematostella</taxon>
    </lineage>
</organism>
<dbReference type="InParanoid" id="A7SCV0"/>
<feature type="signal peptide" evidence="2">
    <location>
        <begin position="1"/>
        <end position="23"/>
    </location>
</feature>
<dbReference type="HOGENOM" id="CLU_1125685_0_0_1"/>
<evidence type="ECO:0000313" key="5">
    <source>
        <dbReference type="Proteomes" id="UP000001593"/>
    </source>
</evidence>
<dbReference type="GO" id="GO:0004500">
    <property type="term" value="F:dopamine beta-monooxygenase activity"/>
    <property type="evidence" value="ECO:0007669"/>
    <property type="project" value="InterPro"/>
</dbReference>
<dbReference type="CDD" id="cd09631">
    <property type="entry name" value="DOMON_DOH"/>
    <property type="match status" value="1"/>
</dbReference>
<name>A7SCV0_NEMVE</name>
<feature type="chain" id="PRO_5002711970" description="DOMON domain-containing protein" evidence="2">
    <location>
        <begin position="24"/>
        <end position="247"/>
    </location>
</feature>
<dbReference type="OMA" id="FILWAYN"/>
<dbReference type="AlphaFoldDB" id="A7SCV0"/>
<dbReference type="Proteomes" id="UP000001593">
    <property type="component" value="Unassembled WGS sequence"/>
</dbReference>
<evidence type="ECO:0000259" key="3">
    <source>
        <dbReference type="PROSITE" id="PS50836"/>
    </source>
</evidence>
<dbReference type="PANTHER" id="PTHR10157">
    <property type="entry name" value="DOPAMINE BETA HYDROXYLASE RELATED"/>
    <property type="match status" value="1"/>
</dbReference>
<dbReference type="PROSITE" id="PS50836">
    <property type="entry name" value="DOMON"/>
    <property type="match status" value="1"/>
</dbReference>
<dbReference type="PhylomeDB" id="A7SCV0"/>
<keyword evidence="1" id="KW-0812">Transmembrane</keyword>
<reference evidence="4 5" key="1">
    <citation type="journal article" date="2007" name="Science">
        <title>Sea anemone genome reveals ancestral eumetazoan gene repertoire and genomic organization.</title>
        <authorList>
            <person name="Putnam N.H."/>
            <person name="Srivastava M."/>
            <person name="Hellsten U."/>
            <person name="Dirks B."/>
            <person name="Chapman J."/>
            <person name="Salamov A."/>
            <person name="Terry A."/>
            <person name="Shapiro H."/>
            <person name="Lindquist E."/>
            <person name="Kapitonov V.V."/>
            <person name="Jurka J."/>
            <person name="Genikhovich G."/>
            <person name="Grigoriev I.V."/>
            <person name="Lucas S.M."/>
            <person name="Steele R.E."/>
            <person name="Finnerty J.R."/>
            <person name="Technau U."/>
            <person name="Martindale M.Q."/>
            <person name="Rokhsar D.S."/>
        </authorList>
    </citation>
    <scope>NUCLEOTIDE SEQUENCE [LARGE SCALE GENOMIC DNA]</scope>
    <source>
        <strain evidence="5">CH2 X CH6</strain>
    </source>
</reference>
<dbReference type="PANTHER" id="PTHR10157:SF23">
    <property type="entry name" value="MOXD1 HOMOLOG 1"/>
    <property type="match status" value="1"/>
</dbReference>
<evidence type="ECO:0000256" key="1">
    <source>
        <dbReference type="SAM" id="Phobius"/>
    </source>
</evidence>
<dbReference type="InterPro" id="IPR000945">
    <property type="entry name" value="DBH-like"/>
</dbReference>
<dbReference type="Pfam" id="PF03351">
    <property type="entry name" value="DOMON"/>
    <property type="match status" value="1"/>
</dbReference>
<dbReference type="InterPro" id="IPR045266">
    <property type="entry name" value="DOH_DOMON"/>
</dbReference>
<gene>
    <name evidence="4" type="ORF">NEMVEDRAFT_v1g244373</name>
</gene>
<feature type="domain" description="DOMON" evidence="3">
    <location>
        <begin position="60"/>
        <end position="190"/>
    </location>
</feature>
<sequence length="247" mass="26658">MTRLKCSLLLLFLIAVTLHPCYGGGDHEEEEAGGKEEEEEEEAALNMVTVAASDAIFGGGKFNASWTYSSASKTITITVKAETAGWVGFGWTEGDGKKMVNYDVAVGAPFIAADYDFYTMTLFLQNINDFFSTTTGRPVLDASQDLTASSCLEDAGITTLVYSRLATTNDTTKDVQLHDDEFMTLVWAFGAADAGPTAFEEHEEGNHGYSAEKYNLVTGMKQVAAVASSVIISIITALLPVFMLFVF</sequence>
<proteinExistence type="predicted"/>